<proteinExistence type="predicted"/>
<dbReference type="GeneID" id="39468995"/>
<evidence type="ECO:0000313" key="1">
    <source>
        <dbReference type="EMBL" id="BBA25765.1"/>
    </source>
</evidence>
<geneLocation type="plasmid" evidence="1">
    <name>pMTY10695_IncFIB</name>
</geneLocation>
<dbReference type="RefSeq" id="WP_022649956.1">
    <property type="nucleotide sequence ID" value="NZ_AP018351.1"/>
</dbReference>
<dbReference type="AlphaFoldDB" id="A0A286NYH0"/>
<organism evidence="1">
    <name type="scientific">Enterobacter hormaechei</name>
    <dbReference type="NCBI Taxonomy" id="158836"/>
    <lineage>
        <taxon>Bacteria</taxon>
        <taxon>Pseudomonadati</taxon>
        <taxon>Pseudomonadota</taxon>
        <taxon>Gammaproteobacteria</taxon>
        <taxon>Enterobacterales</taxon>
        <taxon>Enterobacteriaceae</taxon>
        <taxon>Enterobacter</taxon>
        <taxon>Enterobacter cloacae complex</taxon>
    </lineage>
</organism>
<protein>
    <submittedName>
        <fullName evidence="1">Uncharacterized protein</fullName>
    </submittedName>
</protein>
<accession>A0A286NYH0</accession>
<reference evidence="1" key="1">
    <citation type="journal article" date="2018" name="Antimicrob. Agents Chemother.">
        <title>Molecular Characterization of IMP-1-Producing Enterobacter cloacae Complex Isolates in Tokyo.</title>
        <authorList>
            <person name="Aoki K."/>
            <person name="Harada S."/>
            <person name="Yahara K."/>
            <person name="Ishii Y."/>
            <person name="Motooka D."/>
            <person name="Nakamura S."/>
            <person name="Akeda Y."/>
            <person name="Iida T."/>
            <person name="Tomono K."/>
            <person name="Iwata S."/>
            <person name="Moriya K."/>
            <person name="Tateda K."/>
        </authorList>
    </citation>
    <scope>NUCLEOTIDE SEQUENCE</scope>
    <source>
        <strain evidence="1">TUM10695</strain>
        <plasmid evidence="1">pMTY10695_IncFIB</plasmid>
    </source>
</reference>
<dbReference type="EMBL" id="AP018351">
    <property type="protein sequence ID" value="BBA25765.1"/>
    <property type="molecule type" value="Genomic_DNA"/>
</dbReference>
<keyword evidence="1" id="KW-0614">Plasmid</keyword>
<sequence>MYGSKIVRSDGKVWMSPSLTPMVFQSKHVVSLRGGSEFNTGLSPDRSPIVFVAYSKAVSLLASRLVRNNQVIYSFGGVGSDSSVTVYVFATGISKKEKWGMSFFNSSGVEIYNTANIPLSFTFLDNKSWNSGDKHNFDYPVAIVPTYANAFAIPMPGGAKTLVYGYTCYGNTVSSILVNEINGGATLAINNRVPVLNRNLYG</sequence>
<gene>
    <name evidence="1" type="ORF">TUM10695_00063</name>
</gene>
<name>A0A286NYH0_9ENTR</name>